<dbReference type="RefSeq" id="WP_289586346.1">
    <property type="nucleotide sequence ID" value="NZ_JAUDDW010000027.1"/>
</dbReference>
<evidence type="ECO:0000313" key="11">
    <source>
        <dbReference type="Proteomes" id="UP001529343"/>
    </source>
</evidence>
<protein>
    <recommendedName>
        <fullName evidence="2">diphosphomevalonate decarboxylase</fullName>
        <ecNumber evidence="2">4.1.1.33</ecNumber>
    </recommendedName>
</protein>
<dbReference type="InterPro" id="IPR029765">
    <property type="entry name" value="Mev_diP_decarb"/>
</dbReference>
<evidence type="ECO:0000256" key="5">
    <source>
        <dbReference type="ARBA" id="ARBA00022840"/>
    </source>
</evidence>
<keyword evidence="6" id="KW-0443">Lipid metabolism</keyword>
<comment type="similarity">
    <text evidence="1">Belongs to the diphosphomevalonate decarboxylase family.</text>
</comment>
<dbReference type="Pfam" id="PF22700">
    <property type="entry name" value="MVD-like_N"/>
    <property type="match status" value="1"/>
</dbReference>
<evidence type="ECO:0000259" key="9">
    <source>
        <dbReference type="Pfam" id="PF22700"/>
    </source>
</evidence>
<dbReference type="Gene3D" id="3.30.70.890">
    <property type="entry name" value="GHMP kinase, C-terminal domain"/>
    <property type="match status" value="1"/>
</dbReference>
<sequence>MATAKAHTNIALVKYWGKKDQDLIIPQTDSLSMTLDEFYTTTRVVFDPALTAEQITVNDQPVTGKGAERITKFLDIVRQMSGRQDFARVDSHNHVPTAAGLASSASAFAALAGAASRASGLQLSRRDLSRLARRGSGSATRSIYGGLVEWHRGHDDATSYAEPIMEKLDFGLEMLAIMINTGRKKISSRHGMQSSVITSPYYASWKEVVANDMETMKAAIQAKDIPAIGHIAEENALRMHALTLSADPGYTYFNNETLTAIQAVRQLRDQGINCYFTMDAGPNVKVIYDRRDRERIVDGLAQTFAPERLVVSPAGPGIEIWDENNRLIIGGQLNFDY</sequence>
<dbReference type="InterPro" id="IPR041431">
    <property type="entry name" value="Mvd1_C"/>
</dbReference>
<dbReference type="InterPro" id="IPR036554">
    <property type="entry name" value="GHMP_kinase_C_sf"/>
</dbReference>
<dbReference type="Pfam" id="PF18376">
    <property type="entry name" value="MDD_C"/>
    <property type="match status" value="1"/>
</dbReference>
<dbReference type="InterPro" id="IPR020568">
    <property type="entry name" value="Ribosomal_Su5_D2-typ_SF"/>
</dbReference>
<dbReference type="PANTHER" id="PTHR10977">
    <property type="entry name" value="DIPHOSPHOMEVALONATE DECARBOXYLASE"/>
    <property type="match status" value="1"/>
</dbReference>
<evidence type="ECO:0000256" key="6">
    <source>
        <dbReference type="ARBA" id="ARBA00023098"/>
    </source>
</evidence>
<evidence type="ECO:0000313" key="10">
    <source>
        <dbReference type="EMBL" id="MDM8266899.1"/>
    </source>
</evidence>
<dbReference type="Gene3D" id="3.30.230.10">
    <property type="match status" value="1"/>
</dbReference>
<dbReference type="SUPFAM" id="SSF54211">
    <property type="entry name" value="Ribosomal protein S5 domain 2-like"/>
    <property type="match status" value="1"/>
</dbReference>
<keyword evidence="4" id="KW-0547">Nucleotide-binding</keyword>
<dbReference type="PIRSF" id="PIRSF015950">
    <property type="entry name" value="Mev_P_decrbx"/>
    <property type="match status" value="1"/>
</dbReference>
<evidence type="ECO:0000259" key="8">
    <source>
        <dbReference type="Pfam" id="PF18376"/>
    </source>
</evidence>
<keyword evidence="3" id="KW-0444">Lipid biosynthesis</keyword>
<proteinExistence type="inferred from homology"/>
<dbReference type="GO" id="GO:0004163">
    <property type="term" value="F:diphosphomevalonate decarboxylase activity"/>
    <property type="evidence" value="ECO:0007669"/>
    <property type="project" value="UniProtKB-EC"/>
</dbReference>
<dbReference type="InterPro" id="IPR053859">
    <property type="entry name" value="MVD-like_N"/>
</dbReference>
<evidence type="ECO:0000256" key="2">
    <source>
        <dbReference type="ARBA" id="ARBA00012296"/>
    </source>
</evidence>
<dbReference type="EMBL" id="JAUDDW010000027">
    <property type="protein sequence ID" value="MDM8266899.1"/>
    <property type="molecule type" value="Genomic_DNA"/>
</dbReference>
<keyword evidence="7 10" id="KW-0456">Lyase</keyword>
<feature type="domain" description="Mvd1 C-terminal" evidence="8">
    <location>
        <begin position="175"/>
        <end position="307"/>
    </location>
</feature>
<organism evidence="10 11">
    <name type="scientific">Limosilactobacillus pontis</name>
    <dbReference type="NCBI Taxonomy" id="35787"/>
    <lineage>
        <taxon>Bacteria</taxon>
        <taxon>Bacillati</taxon>
        <taxon>Bacillota</taxon>
        <taxon>Bacilli</taxon>
        <taxon>Lactobacillales</taxon>
        <taxon>Lactobacillaceae</taxon>
        <taxon>Limosilactobacillus</taxon>
    </lineage>
</organism>
<comment type="caution">
    <text evidence="10">The sequence shown here is derived from an EMBL/GenBank/DDBJ whole genome shotgun (WGS) entry which is preliminary data.</text>
</comment>
<evidence type="ECO:0000256" key="4">
    <source>
        <dbReference type="ARBA" id="ARBA00022741"/>
    </source>
</evidence>
<dbReference type="NCBIfam" id="TIGR01240">
    <property type="entry name" value="mevDPdecarb"/>
    <property type="match status" value="1"/>
</dbReference>
<dbReference type="SUPFAM" id="SSF55060">
    <property type="entry name" value="GHMP Kinase, C-terminal domain"/>
    <property type="match status" value="1"/>
</dbReference>
<dbReference type="InterPro" id="IPR005935">
    <property type="entry name" value="Mev_decarb"/>
</dbReference>
<name>A0ABT7UZ03_9LACO</name>
<keyword evidence="11" id="KW-1185">Reference proteome</keyword>
<accession>A0ABT7UZ03</accession>
<reference evidence="11" key="1">
    <citation type="submission" date="2023-06" db="EMBL/GenBank/DDBJ databases">
        <title>Identification and characterization of horizontal gene transfer across gut microbiota members of farm animals based on homology search.</title>
        <authorList>
            <person name="Zeman M."/>
            <person name="Kubasova T."/>
            <person name="Jahodarova E."/>
            <person name="Nykrynova M."/>
            <person name="Rychlik I."/>
        </authorList>
    </citation>
    <scope>NUCLEOTIDE SEQUENCE [LARGE SCALE GENOMIC DNA]</scope>
    <source>
        <strain evidence="11">161_Gplus</strain>
    </source>
</reference>
<dbReference type="PANTHER" id="PTHR10977:SF3">
    <property type="entry name" value="DIPHOSPHOMEVALONATE DECARBOXYLASE"/>
    <property type="match status" value="1"/>
</dbReference>
<dbReference type="InterPro" id="IPR014721">
    <property type="entry name" value="Ribsml_uS5_D2-typ_fold_subgr"/>
</dbReference>
<keyword evidence="5" id="KW-0067">ATP-binding</keyword>
<feature type="domain" description="Diphosphomevalonate decarboxylase-like N-terminal" evidence="9">
    <location>
        <begin position="6"/>
        <end position="161"/>
    </location>
</feature>
<dbReference type="Proteomes" id="UP001529343">
    <property type="component" value="Unassembled WGS sequence"/>
</dbReference>
<evidence type="ECO:0000256" key="7">
    <source>
        <dbReference type="ARBA" id="ARBA00023239"/>
    </source>
</evidence>
<evidence type="ECO:0000256" key="1">
    <source>
        <dbReference type="ARBA" id="ARBA00008831"/>
    </source>
</evidence>
<gene>
    <name evidence="10" type="primary">mvaD</name>
    <name evidence="10" type="ORF">QUW44_06990</name>
</gene>
<dbReference type="EC" id="4.1.1.33" evidence="2"/>
<evidence type="ECO:0000256" key="3">
    <source>
        <dbReference type="ARBA" id="ARBA00022516"/>
    </source>
</evidence>